<dbReference type="EMBL" id="CP121195">
    <property type="protein sequence ID" value="XBH12450.1"/>
    <property type="molecule type" value="Genomic_DNA"/>
</dbReference>
<protein>
    <submittedName>
        <fullName evidence="1">CsgG/HfaB family protein</fullName>
    </submittedName>
</protein>
<dbReference type="Gene3D" id="3.40.50.10610">
    <property type="entry name" value="ABC-type transport auxiliary lipoprotein component"/>
    <property type="match status" value="1"/>
</dbReference>
<dbReference type="InterPro" id="IPR005534">
    <property type="entry name" value="Curli_assmbl/transp-comp_CsgG"/>
</dbReference>
<gene>
    <name evidence="1" type="ORF">P8936_12190</name>
</gene>
<dbReference type="RefSeq" id="WP_348269472.1">
    <property type="nucleotide sequence ID" value="NZ_CP121195.1"/>
</dbReference>
<reference evidence="1" key="1">
    <citation type="submission" date="2023-03" db="EMBL/GenBank/DDBJ databases">
        <title>Edaphobacter sp.</title>
        <authorList>
            <person name="Huber K.J."/>
            <person name="Papendorf J."/>
            <person name="Pilke C."/>
            <person name="Bunk B."/>
            <person name="Sproeer C."/>
            <person name="Pester M."/>
        </authorList>
    </citation>
    <scope>NUCLEOTIDE SEQUENCE</scope>
    <source>
        <strain evidence="1">DSM 109920</strain>
    </source>
</reference>
<name>A0AAU7D521_9BACT</name>
<organism evidence="1">
    <name type="scientific">Edaphobacter paludis</name>
    <dbReference type="NCBI Taxonomy" id="3035702"/>
    <lineage>
        <taxon>Bacteria</taxon>
        <taxon>Pseudomonadati</taxon>
        <taxon>Acidobacteriota</taxon>
        <taxon>Terriglobia</taxon>
        <taxon>Terriglobales</taxon>
        <taxon>Acidobacteriaceae</taxon>
        <taxon>Edaphobacter</taxon>
    </lineage>
</organism>
<dbReference type="GO" id="GO:0030288">
    <property type="term" value="C:outer membrane-bounded periplasmic space"/>
    <property type="evidence" value="ECO:0007669"/>
    <property type="project" value="InterPro"/>
</dbReference>
<accession>A0AAU7D521</accession>
<dbReference type="Pfam" id="PF03783">
    <property type="entry name" value="CsgG"/>
    <property type="match status" value="1"/>
</dbReference>
<proteinExistence type="predicted"/>
<dbReference type="AlphaFoldDB" id="A0AAU7D521"/>
<sequence>MNAQRRKRIAVLSFEVGAGELQTAEKLGAKDDLGLVLSNILVDKIVKAGKVDVVERSAIDKVLKEQNLSNSDRFDNTMAAKIGKIAGVDAILIGSVTQLAGSKKETTGSTIWKLARPTVRGREIGGERTMTEISIVMEARLIDVNTAVVLTSAEGSGKSSKAQIDTRVAAQNDQVGNPLLDDATLQAITALSTELNASPVLTATVDVARVAYNADVADVSDKTLILALGTKGGVRVGDVVQISRPGRVVKSKAGVVLKTIYEPLGTARVTEADDKSATVIFTGDKPVKVNDIARFTP</sequence>
<evidence type="ECO:0000313" key="1">
    <source>
        <dbReference type="EMBL" id="XBH12450.1"/>
    </source>
</evidence>